<dbReference type="GO" id="GO:0008017">
    <property type="term" value="F:microtubule binding"/>
    <property type="evidence" value="ECO:0007669"/>
    <property type="project" value="TreeGrafter"/>
</dbReference>
<dbReference type="GO" id="GO:0005525">
    <property type="term" value="F:GTP binding"/>
    <property type="evidence" value="ECO:0007669"/>
    <property type="project" value="InterPro"/>
</dbReference>
<evidence type="ECO:0000259" key="3">
    <source>
        <dbReference type="PROSITE" id="PS51718"/>
    </source>
</evidence>
<dbReference type="Pfam" id="PF00350">
    <property type="entry name" value="Dynamin_N"/>
    <property type="match status" value="1"/>
</dbReference>
<gene>
    <name evidence="4" type="ORF">ASPACDRAFT_31487</name>
</gene>
<proteinExistence type="predicted"/>
<dbReference type="GO" id="GO:0016020">
    <property type="term" value="C:membrane"/>
    <property type="evidence" value="ECO:0007669"/>
    <property type="project" value="TreeGrafter"/>
</dbReference>
<dbReference type="CDD" id="cd08771">
    <property type="entry name" value="DLP_1"/>
    <property type="match status" value="1"/>
</dbReference>
<dbReference type="RefSeq" id="XP_020054898.1">
    <property type="nucleotide sequence ID" value="XM_020199818.1"/>
</dbReference>
<dbReference type="GO" id="GO:0005739">
    <property type="term" value="C:mitochondrion"/>
    <property type="evidence" value="ECO:0007669"/>
    <property type="project" value="TreeGrafter"/>
</dbReference>
<dbReference type="Pfam" id="PF01031">
    <property type="entry name" value="Dynamin_M"/>
    <property type="match status" value="1"/>
</dbReference>
<feature type="non-terminal residue" evidence="4">
    <location>
        <position position="1"/>
    </location>
</feature>
<sequence>IGDQEQTVITIPEALGCLETHGQRRVLDTVSQLRKCGLDSVLSLPQLVVCGDQSAGKSSVLEALTEIPFPRKDNLCTRYSTEKILCHGTSDSLQIKMIPDPERSAEEQRSIKAFRETITSFDKLPQLMTKATELMGIGGVYDHESSNDGNHRRAFARDVLSVEIEGPNRPQLTVVDLPGIVQSQTKDTTQADVDMTVKIIESYISQPRTICLAVISATNDHANQPILNKVRQFDPTGERTLGIITKPDRLPHSSDSETQFLGWHILKIRSFEEAEFSIDERNSSESAYFRKSIFETLPPDYVGIKSLVDRLSRLLFSHVQQALPRLQEELDKALENNRKEISVMGEARTSPEDCKIFLTRLGLSFYEICLVSSACISM</sequence>
<dbReference type="OMA" id="ISHEEWA"/>
<evidence type="ECO:0000313" key="5">
    <source>
        <dbReference type="Proteomes" id="UP000184546"/>
    </source>
</evidence>
<organism evidence="4 5">
    <name type="scientific">Aspergillus aculeatus (strain ATCC 16872 / CBS 172.66 / WB 5094)</name>
    <dbReference type="NCBI Taxonomy" id="690307"/>
    <lineage>
        <taxon>Eukaryota</taxon>
        <taxon>Fungi</taxon>
        <taxon>Dikarya</taxon>
        <taxon>Ascomycota</taxon>
        <taxon>Pezizomycotina</taxon>
        <taxon>Eurotiomycetes</taxon>
        <taxon>Eurotiomycetidae</taxon>
        <taxon>Eurotiales</taxon>
        <taxon>Aspergillaceae</taxon>
        <taxon>Aspergillus</taxon>
        <taxon>Aspergillus subgen. Circumdati</taxon>
    </lineage>
</organism>
<dbReference type="InterPro" id="IPR027417">
    <property type="entry name" value="P-loop_NTPase"/>
</dbReference>
<dbReference type="InterPro" id="IPR022812">
    <property type="entry name" value="Dynamin"/>
</dbReference>
<dbReference type="AlphaFoldDB" id="A0A1L9WR51"/>
<dbReference type="GO" id="GO:0016559">
    <property type="term" value="P:peroxisome fission"/>
    <property type="evidence" value="ECO:0007669"/>
    <property type="project" value="TreeGrafter"/>
</dbReference>
<dbReference type="PRINTS" id="PR00195">
    <property type="entry name" value="DYNAMIN"/>
</dbReference>
<feature type="domain" description="Dynamin-type G" evidence="3">
    <location>
        <begin position="41"/>
        <end position="324"/>
    </location>
</feature>
<dbReference type="GO" id="GO:0003924">
    <property type="term" value="F:GTPase activity"/>
    <property type="evidence" value="ECO:0007669"/>
    <property type="project" value="InterPro"/>
</dbReference>
<dbReference type="GO" id="GO:0006897">
    <property type="term" value="P:endocytosis"/>
    <property type="evidence" value="ECO:0007669"/>
    <property type="project" value="TreeGrafter"/>
</dbReference>
<dbReference type="SMART" id="SM00053">
    <property type="entry name" value="DYNc"/>
    <property type="match status" value="1"/>
</dbReference>
<dbReference type="PANTHER" id="PTHR11566:SF66">
    <property type="entry name" value="INTERFERON-INDUCED GTP-BINDING PROTEIN MX"/>
    <property type="match status" value="1"/>
</dbReference>
<keyword evidence="5" id="KW-1185">Reference proteome</keyword>
<dbReference type="InterPro" id="IPR030381">
    <property type="entry name" value="G_DYNAMIN_dom"/>
</dbReference>
<dbReference type="GO" id="GO:0005874">
    <property type="term" value="C:microtubule"/>
    <property type="evidence" value="ECO:0007669"/>
    <property type="project" value="TreeGrafter"/>
</dbReference>
<dbReference type="InterPro" id="IPR001401">
    <property type="entry name" value="Dynamin_GTPase"/>
</dbReference>
<evidence type="ECO:0000313" key="4">
    <source>
        <dbReference type="EMBL" id="OJJ98558.1"/>
    </source>
</evidence>
<dbReference type="GO" id="GO:0048312">
    <property type="term" value="P:intracellular distribution of mitochondria"/>
    <property type="evidence" value="ECO:0007669"/>
    <property type="project" value="TreeGrafter"/>
</dbReference>
<protein>
    <recommendedName>
        <fullName evidence="3">Dynamin-type G domain-containing protein</fullName>
    </recommendedName>
</protein>
<evidence type="ECO:0000256" key="2">
    <source>
        <dbReference type="ARBA" id="ARBA00023134"/>
    </source>
</evidence>
<dbReference type="PANTHER" id="PTHR11566">
    <property type="entry name" value="DYNAMIN"/>
    <property type="match status" value="1"/>
</dbReference>
<dbReference type="PROSITE" id="PS51718">
    <property type="entry name" value="G_DYNAMIN_2"/>
    <property type="match status" value="1"/>
</dbReference>
<keyword evidence="1" id="KW-0547">Nucleotide-binding</keyword>
<dbReference type="OrthoDB" id="415706at2759"/>
<reference evidence="5" key="1">
    <citation type="journal article" date="2017" name="Genome Biol.">
        <title>Comparative genomics reveals high biological diversity and specific adaptations in the industrially and medically important fungal genus Aspergillus.</title>
        <authorList>
            <person name="de Vries R.P."/>
            <person name="Riley R."/>
            <person name="Wiebenga A."/>
            <person name="Aguilar-Osorio G."/>
            <person name="Amillis S."/>
            <person name="Uchima C.A."/>
            <person name="Anderluh G."/>
            <person name="Asadollahi M."/>
            <person name="Askin M."/>
            <person name="Barry K."/>
            <person name="Battaglia E."/>
            <person name="Bayram O."/>
            <person name="Benocci T."/>
            <person name="Braus-Stromeyer S.A."/>
            <person name="Caldana C."/>
            <person name="Canovas D."/>
            <person name="Cerqueira G.C."/>
            <person name="Chen F."/>
            <person name="Chen W."/>
            <person name="Choi C."/>
            <person name="Clum A."/>
            <person name="Dos Santos R.A."/>
            <person name="Damasio A.R."/>
            <person name="Diallinas G."/>
            <person name="Emri T."/>
            <person name="Fekete E."/>
            <person name="Flipphi M."/>
            <person name="Freyberg S."/>
            <person name="Gallo A."/>
            <person name="Gournas C."/>
            <person name="Habgood R."/>
            <person name="Hainaut M."/>
            <person name="Harispe M.L."/>
            <person name="Henrissat B."/>
            <person name="Hilden K.S."/>
            <person name="Hope R."/>
            <person name="Hossain A."/>
            <person name="Karabika E."/>
            <person name="Karaffa L."/>
            <person name="Karanyi Z."/>
            <person name="Krasevec N."/>
            <person name="Kuo A."/>
            <person name="Kusch H."/>
            <person name="LaButti K."/>
            <person name="Lagendijk E.L."/>
            <person name="Lapidus A."/>
            <person name="Levasseur A."/>
            <person name="Lindquist E."/>
            <person name="Lipzen A."/>
            <person name="Logrieco A.F."/>
            <person name="MacCabe A."/>
            <person name="Maekelae M.R."/>
            <person name="Malavazi I."/>
            <person name="Melin P."/>
            <person name="Meyer V."/>
            <person name="Mielnichuk N."/>
            <person name="Miskei M."/>
            <person name="Molnar A.P."/>
            <person name="Mule G."/>
            <person name="Ngan C.Y."/>
            <person name="Orejas M."/>
            <person name="Orosz E."/>
            <person name="Ouedraogo J.P."/>
            <person name="Overkamp K.M."/>
            <person name="Park H.-S."/>
            <person name="Perrone G."/>
            <person name="Piumi F."/>
            <person name="Punt P.J."/>
            <person name="Ram A.F."/>
            <person name="Ramon A."/>
            <person name="Rauscher S."/>
            <person name="Record E."/>
            <person name="Riano-Pachon D.M."/>
            <person name="Robert V."/>
            <person name="Roehrig J."/>
            <person name="Ruller R."/>
            <person name="Salamov A."/>
            <person name="Salih N.S."/>
            <person name="Samson R.A."/>
            <person name="Sandor E."/>
            <person name="Sanguinetti M."/>
            <person name="Schuetze T."/>
            <person name="Sepcic K."/>
            <person name="Shelest E."/>
            <person name="Sherlock G."/>
            <person name="Sophianopoulou V."/>
            <person name="Squina F.M."/>
            <person name="Sun H."/>
            <person name="Susca A."/>
            <person name="Todd R.B."/>
            <person name="Tsang A."/>
            <person name="Unkles S.E."/>
            <person name="van de Wiele N."/>
            <person name="van Rossen-Uffink D."/>
            <person name="Oliveira J.V."/>
            <person name="Vesth T.C."/>
            <person name="Visser J."/>
            <person name="Yu J.-H."/>
            <person name="Zhou M."/>
            <person name="Andersen M.R."/>
            <person name="Archer D.B."/>
            <person name="Baker S.E."/>
            <person name="Benoit I."/>
            <person name="Brakhage A.A."/>
            <person name="Braus G.H."/>
            <person name="Fischer R."/>
            <person name="Frisvad J.C."/>
            <person name="Goldman G.H."/>
            <person name="Houbraken J."/>
            <person name="Oakley B."/>
            <person name="Pocsi I."/>
            <person name="Scazzocchio C."/>
            <person name="Seiboth B."/>
            <person name="vanKuyk P.A."/>
            <person name="Wortman J."/>
            <person name="Dyer P.S."/>
            <person name="Grigoriev I.V."/>
        </authorList>
    </citation>
    <scope>NUCLEOTIDE SEQUENCE [LARGE SCALE GENOMIC DNA]</scope>
    <source>
        <strain evidence="5">ATCC 16872 / CBS 172.66 / WB 5094</strain>
    </source>
</reference>
<dbReference type="FunFam" id="3.40.50.300:FF:001425">
    <property type="entry name" value="Dynamin GTPase, putative"/>
    <property type="match status" value="1"/>
</dbReference>
<dbReference type="VEuPathDB" id="FungiDB:ASPACDRAFT_31487"/>
<dbReference type="InterPro" id="IPR045063">
    <property type="entry name" value="Dynamin_N"/>
</dbReference>
<keyword evidence="2" id="KW-0342">GTP-binding</keyword>
<dbReference type="Proteomes" id="UP000184546">
    <property type="component" value="Unassembled WGS sequence"/>
</dbReference>
<dbReference type="GeneID" id="30973632"/>
<dbReference type="Gene3D" id="3.40.50.300">
    <property type="entry name" value="P-loop containing nucleotide triphosphate hydrolases"/>
    <property type="match status" value="1"/>
</dbReference>
<dbReference type="EMBL" id="KV878980">
    <property type="protein sequence ID" value="OJJ98558.1"/>
    <property type="molecule type" value="Genomic_DNA"/>
</dbReference>
<dbReference type="InterPro" id="IPR000375">
    <property type="entry name" value="Dynamin_stalk"/>
</dbReference>
<dbReference type="SUPFAM" id="SSF52540">
    <property type="entry name" value="P-loop containing nucleoside triphosphate hydrolases"/>
    <property type="match status" value="1"/>
</dbReference>
<name>A0A1L9WR51_ASPA1</name>
<dbReference type="GO" id="GO:0000266">
    <property type="term" value="P:mitochondrial fission"/>
    <property type="evidence" value="ECO:0007669"/>
    <property type="project" value="TreeGrafter"/>
</dbReference>
<accession>A0A1L9WR51</accession>
<dbReference type="STRING" id="690307.A0A1L9WR51"/>
<evidence type="ECO:0000256" key="1">
    <source>
        <dbReference type="ARBA" id="ARBA00022741"/>
    </source>
</evidence>